<organism evidence="2 3">
    <name type="scientific">Thalassoglobus neptunius</name>
    <dbReference type="NCBI Taxonomy" id="1938619"/>
    <lineage>
        <taxon>Bacteria</taxon>
        <taxon>Pseudomonadati</taxon>
        <taxon>Planctomycetota</taxon>
        <taxon>Planctomycetia</taxon>
        <taxon>Planctomycetales</taxon>
        <taxon>Planctomycetaceae</taxon>
        <taxon>Thalassoglobus</taxon>
    </lineage>
</organism>
<evidence type="ECO:0000313" key="2">
    <source>
        <dbReference type="EMBL" id="TWT40726.1"/>
    </source>
</evidence>
<feature type="transmembrane region" description="Helical" evidence="1">
    <location>
        <begin position="133"/>
        <end position="151"/>
    </location>
</feature>
<proteinExistence type="predicted"/>
<dbReference type="AlphaFoldDB" id="A0A5C5VQ35"/>
<keyword evidence="1" id="KW-0472">Membrane</keyword>
<feature type="transmembrane region" description="Helical" evidence="1">
    <location>
        <begin position="109"/>
        <end position="127"/>
    </location>
</feature>
<comment type="caution">
    <text evidence="2">The sequence shown here is derived from an EMBL/GenBank/DDBJ whole genome shotgun (WGS) entry which is preliminary data.</text>
</comment>
<evidence type="ECO:0000256" key="1">
    <source>
        <dbReference type="SAM" id="Phobius"/>
    </source>
</evidence>
<dbReference type="Proteomes" id="UP000317243">
    <property type="component" value="Unassembled WGS sequence"/>
</dbReference>
<keyword evidence="1" id="KW-1133">Transmembrane helix</keyword>
<accession>A0A5C5VQ35</accession>
<dbReference type="EMBL" id="SIHI01000048">
    <property type="protein sequence ID" value="TWT40726.1"/>
    <property type="molecule type" value="Genomic_DNA"/>
</dbReference>
<gene>
    <name evidence="2" type="ORF">KOR42_48690</name>
</gene>
<evidence type="ECO:0000313" key="3">
    <source>
        <dbReference type="Proteomes" id="UP000317243"/>
    </source>
</evidence>
<name>A0A5C5VQ35_9PLAN</name>
<dbReference type="RefSeq" id="WP_231741089.1">
    <property type="nucleotide sequence ID" value="NZ_SIHI01000048.1"/>
</dbReference>
<feature type="transmembrane region" description="Helical" evidence="1">
    <location>
        <begin position="209"/>
        <end position="228"/>
    </location>
</feature>
<keyword evidence="3" id="KW-1185">Reference proteome</keyword>
<sequence length="243" mass="28316">MHFDPQYLIPLDENKKSTKLCSVEREKLVEAIELFLTGNISAFDFDEALDPFRRSSDPIVRIVAEEMWYFYDDLDDHYVAMTKQEWGYVQRLLLLLKSNCEIVTPRKRIWSWTQLVAAASVITFVVISHKIDWGAQLFVLSIPFGIVSILLSRLGRNQTRILDAYTAAIHPFASFGDLREAYESVQFLKTPYPQEMNESRIRTPSQERFLLLQLHVYWLLFAPIPLTLQMFPHQSLSKVRTIA</sequence>
<protein>
    <submittedName>
        <fullName evidence="2">Uncharacterized protein</fullName>
    </submittedName>
</protein>
<reference evidence="2 3" key="1">
    <citation type="submission" date="2019-02" db="EMBL/GenBank/DDBJ databases">
        <title>Deep-cultivation of Planctomycetes and their phenomic and genomic characterization uncovers novel biology.</title>
        <authorList>
            <person name="Wiegand S."/>
            <person name="Jogler M."/>
            <person name="Boedeker C."/>
            <person name="Pinto D."/>
            <person name="Vollmers J."/>
            <person name="Rivas-Marin E."/>
            <person name="Kohn T."/>
            <person name="Peeters S.H."/>
            <person name="Heuer A."/>
            <person name="Rast P."/>
            <person name="Oberbeckmann S."/>
            <person name="Bunk B."/>
            <person name="Jeske O."/>
            <person name="Meyerdierks A."/>
            <person name="Storesund J.E."/>
            <person name="Kallscheuer N."/>
            <person name="Luecker S."/>
            <person name="Lage O.M."/>
            <person name="Pohl T."/>
            <person name="Merkel B.J."/>
            <person name="Hornburger P."/>
            <person name="Mueller R.-W."/>
            <person name="Bruemmer F."/>
            <person name="Labrenz M."/>
            <person name="Spormann A.M."/>
            <person name="Op Den Camp H."/>
            <person name="Overmann J."/>
            <person name="Amann R."/>
            <person name="Jetten M.S.M."/>
            <person name="Mascher T."/>
            <person name="Medema M.H."/>
            <person name="Devos D.P."/>
            <person name="Kaster A.-K."/>
            <person name="Ovreas L."/>
            <person name="Rohde M."/>
            <person name="Galperin M.Y."/>
            <person name="Jogler C."/>
        </authorList>
    </citation>
    <scope>NUCLEOTIDE SEQUENCE [LARGE SCALE GENOMIC DNA]</scope>
    <source>
        <strain evidence="2 3">KOR42</strain>
    </source>
</reference>
<keyword evidence="1" id="KW-0812">Transmembrane</keyword>